<evidence type="ECO:0000256" key="15">
    <source>
        <dbReference type="SAM" id="Phobius"/>
    </source>
</evidence>
<dbReference type="CDD" id="cd00201">
    <property type="entry name" value="WW"/>
    <property type="match status" value="2"/>
</dbReference>
<dbReference type="SUPFAM" id="SSF52540">
    <property type="entry name" value="P-loop containing nucleoside triphosphate hydrolases"/>
    <property type="match status" value="1"/>
</dbReference>
<dbReference type="InterPro" id="IPR036020">
    <property type="entry name" value="WW_dom_sf"/>
</dbReference>
<dbReference type="FunFam" id="2.30.42.10:FF:000042">
    <property type="entry name" value="Membrane-associated guanylate kinase, WW and PDZ domain-containing protein 3 isoform 1"/>
    <property type="match status" value="1"/>
</dbReference>
<comment type="function">
    <text evidence="10">Plays a role in coupling actin fibers to cell junctions in endothelial cells, via its interaction with AMOTL2 and CDH5. May regulate acid-induced ASIC3 currents by modulating its expression at the cell surface.</text>
</comment>
<evidence type="ECO:0000259" key="18">
    <source>
        <dbReference type="PROSITE" id="PS50106"/>
    </source>
</evidence>
<sequence length="1178" mass="127572">MSKAGDRKGHWSRRLRDSAVSRDAVAGPQGLLGGAERGEFVHTGAALNGAVEPGELVLEVEGLSVSGLPLYDVLSLVQNCRGAAVRLRTVPQGNKLNKDLKHYLSQRFQKSSDDHKLQQTIRDNLYRHAVPCTTRPPRDGEVPGVDYNFLSVDEFLKLEQSGTLLEIGSYEGNYYGTPKPSPQPPGVRVVSSDVSAPGRPVPQQLTPRRTKSYNEMQNAGIAETEDEEELPEMNSSFTGDSSEPDEHHSVRPFAPSHRLNNALVSTTESTQNTHTHPSHPSDEDPLGPLPENWEMAYTESGEVYFIDHNTKTTSWLDPRCLDKPQKPLEECDDDELPAGWEKIDDPVYGVYYVDHINRKTQYENPILEAKRKKQLEQSQPAEGKPFFTRNPAELKGTFINTKLKKSRRGFGFTVVGGDEPDEFLQIKSLVLDGPAALDGKMETGDVIVSVNDTCVLGYTHAQVVKIFQSIPIGSMVDLELCRGYPLPFDPDDPNTSLVTSVAIVDKEPIIVNGQESYDSPSSHGSQTAGAGGSLNGSSDPPRPRSPSEEVASDSSQERYPSDVVTLASSIATQPELITVHMEKGDKGFGFTIADSPSGGGQRVKQIVDYPRCRGLREGDIIMEVNKRNVQNLTHNQVVDLLSKCPKGSEVTMLVQRGVAPAKKSPKLQQLERKDSQGSSQHSVSSHRSAPSDSSPLHASQALATETAAPPAPDVSADGTLAKKPDPFKIWAQSRSMYESRLPDYQEQDIFLWRKDTGFGFRILGGNEPGEPIYIGHIVKYGAADEDGRLRSGDELICVDGTAVVGKSHQLVVQLMQQAAKQGHVNLTVRLTKVDGDVPPSPASSHHSSTQAASLTEDKRTPQGSQNSLNTVSSGSGSTSGIGSGGGGGGGASTVVPNAVQPYDVEIRRGENEGFGFVIVSSVSRPDAGTTFAGNTCVAMPHKIGRIIEGSPADRCGKLKVGDRILAVNGCSITNKSHSDIVNLIKEAGNTVTLRIIPGDESSNASLLTNAEKIATITTTHAPQQQTDELYSVDLERDSKGFGFSLRGGREYNMDLYVLRLAEDGAAVRSGKMRVGDEILEINGESTKGMKHARAIELIKNGGRTVHLVLKRGDGSVPEYGGSIYENIPFSPQGTLGNVVLLFVFFVSFSLGSGYVLGHMFLMLNRKQRATERKQEDCL</sequence>
<feature type="domain" description="PDZ" evidence="18">
    <location>
        <begin position="903"/>
        <end position="999"/>
    </location>
</feature>
<proteinExistence type="predicted"/>
<keyword evidence="15" id="KW-1133">Transmembrane helix</keyword>
<evidence type="ECO:0000313" key="19">
    <source>
        <dbReference type="Ensembl" id="ENSPNAP00000060591.1"/>
    </source>
</evidence>
<dbReference type="Gene3D" id="3.30.63.10">
    <property type="entry name" value="Guanylate Kinase phosphate binding domain"/>
    <property type="match status" value="1"/>
</dbReference>
<dbReference type="PANTHER" id="PTHR10316:SF12">
    <property type="entry name" value="MEMBRANE-ASSOCIATED GUANYLATE KINASE, WW AND PDZ DOMAIN-CONTAINING PROTEIN 1"/>
    <property type="match status" value="1"/>
</dbReference>
<dbReference type="SMART" id="SM00228">
    <property type="entry name" value="PDZ"/>
    <property type="match status" value="6"/>
</dbReference>
<feature type="compositionally biased region" description="Basic and acidic residues" evidence="14">
    <location>
        <begin position="1"/>
        <end position="20"/>
    </location>
</feature>
<dbReference type="CDD" id="cd06732">
    <property type="entry name" value="PDZ2_MAGI-1_3-like"/>
    <property type="match status" value="1"/>
</dbReference>
<dbReference type="Pfam" id="PF16663">
    <property type="entry name" value="MAGI_u1"/>
    <property type="match status" value="1"/>
</dbReference>
<feature type="compositionally biased region" description="Polar residues" evidence="14">
    <location>
        <begin position="513"/>
        <end position="528"/>
    </location>
</feature>
<feature type="compositionally biased region" description="Polar residues" evidence="14">
    <location>
        <begin position="258"/>
        <end position="275"/>
    </location>
</feature>
<reference evidence="19 20" key="1">
    <citation type="submission" date="2020-10" db="EMBL/GenBank/DDBJ databases">
        <title>Pygocentrus nattereri (red-bellied piranha) genome, fPygNat1, primary haplotype.</title>
        <authorList>
            <person name="Myers G."/>
            <person name="Meyer A."/>
            <person name="Karagic N."/>
            <person name="Pippel M."/>
            <person name="Winkler S."/>
            <person name="Tracey A."/>
            <person name="Wood J."/>
            <person name="Formenti G."/>
            <person name="Howe K."/>
            <person name="Fedrigo O."/>
            <person name="Jarvis E.D."/>
        </authorList>
    </citation>
    <scope>NUCLEOTIDE SEQUENCE [LARGE SCALE GENOMIC DNA]</scope>
</reference>
<evidence type="ECO:0000256" key="3">
    <source>
        <dbReference type="ARBA" id="ARBA00022427"/>
    </source>
</evidence>
<feature type="domain" description="PDZ" evidence="18">
    <location>
        <begin position="748"/>
        <end position="830"/>
    </location>
</feature>
<dbReference type="PROSITE" id="PS50020">
    <property type="entry name" value="WW_DOMAIN_2"/>
    <property type="match status" value="2"/>
</dbReference>
<dbReference type="GO" id="GO:0005923">
    <property type="term" value="C:bicellular tight junction"/>
    <property type="evidence" value="ECO:0007669"/>
    <property type="project" value="UniProtKB-SubCell"/>
</dbReference>
<dbReference type="Proteomes" id="UP001501920">
    <property type="component" value="Chromosome 21"/>
</dbReference>
<keyword evidence="5" id="KW-0677">Repeat</keyword>
<evidence type="ECO:0000256" key="1">
    <source>
        <dbReference type="ARBA" id="ARBA00004170"/>
    </source>
</evidence>
<feature type="compositionally biased region" description="Polar residues" evidence="14">
    <location>
        <begin position="203"/>
        <end position="217"/>
    </location>
</feature>
<feature type="domain" description="PDZ" evidence="18">
    <location>
        <begin position="1031"/>
        <end position="1113"/>
    </location>
</feature>
<dbReference type="GO" id="GO:0005524">
    <property type="term" value="F:ATP binding"/>
    <property type="evidence" value="ECO:0007669"/>
    <property type="project" value="UniProtKB-KW"/>
</dbReference>
<feature type="domain" description="Guanylate kinase-like" evidence="17">
    <location>
        <begin position="86"/>
        <end position="177"/>
    </location>
</feature>
<evidence type="ECO:0000256" key="12">
    <source>
        <dbReference type="ARBA" id="ARBA00078448"/>
    </source>
</evidence>
<dbReference type="FunFam" id="2.20.70.10:FF:000001">
    <property type="entry name" value="Membrane-associated guanylate kinase, WW and PDZ domain-containing protein 1"/>
    <property type="match status" value="1"/>
</dbReference>
<evidence type="ECO:0000256" key="4">
    <source>
        <dbReference type="ARBA" id="ARBA00022553"/>
    </source>
</evidence>
<feature type="region of interest" description="Disordered" evidence="14">
    <location>
        <begin position="513"/>
        <end position="559"/>
    </location>
</feature>
<evidence type="ECO:0000259" key="16">
    <source>
        <dbReference type="PROSITE" id="PS50020"/>
    </source>
</evidence>
<feature type="compositionally biased region" description="Polar residues" evidence="14">
    <location>
        <begin position="861"/>
        <end position="871"/>
    </location>
</feature>
<reference evidence="19" key="3">
    <citation type="submission" date="2025-09" db="UniProtKB">
        <authorList>
            <consortium name="Ensembl"/>
        </authorList>
    </citation>
    <scope>IDENTIFICATION</scope>
</reference>
<feature type="compositionally biased region" description="Low complexity" evidence="14">
    <location>
        <begin position="842"/>
        <end position="853"/>
    </location>
</feature>
<dbReference type="InterPro" id="IPR020590">
    <property type="entry name" value="Guanylate_kinase_CS"/>
</dbReference>
<keyword evidence="9 15" id="KW-0472">Membrane</keyword>
<dbReference type="PROSITE" id="PS00856">
    <property type="entry name" value="GUANYLATE_KINASE_1"/>
    <property type="match status" value="1"/>
</dbReference>
<dbReference type="Gene3D" id="2.30.42.10">
    <property type="match status" value="5"/>
</dbReference>
<dbReference type="Pfam" id="PF16666">
    <property type="entry name" value="MAGI_u5"/>
    <property type="match status" value="1"/>
</dbReference>
<name>A0AAR2KER6_PYGNA</name>
<feature type="region of interest" description="Disordered" evidence="14">
    <location>
        <begin position="174"/>
        <end position="290"/>
    </location>
</feature>
<keyword evidence="8" id="KW-0965">Cell junction</keyword>
<feature type="transmembrane region" description="Helical" evidence="15">
    <location>
        <begin position="1138"/>
        <end position="1163"/>
    </location>
</feature>
<dbReference type="PROSITE" id="PS50052">
    <property type="entry name" value="GUANYLATE_KINASE_2"/>
    <property type="match status" value="1"/>
</dbReference>
<dbReference type="SUPFAM" id="SSF51045">
    <property type="entry name" value="WW domain"/>
    <property type="match status" value="2"/>
</dbReference>
<evidence type="ECO:0000256" key="5">
    <source>
        <dbReference type="ARBA" id="ARBA00022737"/>
    </source>
</evidence>
<evidence type="ECO:0000256" key="6">
    <source>
        <dbReference type="ARBA" id="ARBA00022741"/>
    </source>
</evidence>
<dbReference type="Pfam" id="PF00625">
    <property type="entry name" value="Guanylate_kin"/>
    <property type="match status" value="1"/>
</dbReference>
<keyword evidence="4" id="KW-0597">Phosphoprotein</keyword>
<keyword evidence="3" id="KW-0796">Tight junction</keyword>
<evidence type="ECO:0000256" key="9">
    <source>
        <dbReference type="ARBA" id="ARBA00023136"/>
    </source>
</evidence>
<reference evidence="19" key="2">
    <citation type="submission" date="2025-08" db="UniProtKB">
        <authorList>
            <consortium name="Ensembl"/>
        </authorList>
    </citation>
    <scope>IDENTIFICATION</scope>
</reference>
<protein>
    <recommendedName>
        <fullName evidence="11">Membrane-associated guanylate kinase, WW and PDZ domain-containing protein 1</fullName>
    </recommendedName>
    <alternativeName>
        <fullName evidence="12">BAI1-associated protein 1</fullName>
    </alternativeName>
    <alternativeName>
        <fullName evidence="13">Membrane-associated guanylate kinase inverted 1</fullName>
    </alternativeName>
</protein>
<dbReference type="GO" id="GO:0007165">
    <property type="term" value="P:signal transduction"/>
    <property type="evidence" value="ECO:0007669"/>
    <property type="project" value="TreeGrafter"/>
</dbReference>
<dbReference type="InterPro" id="IPR008144">
    <property type="entry name" value="Guanylate_kin-like_dom"/>
</dbReference>
<feature type="domain" description="WW" evidence="16">
    <location>
        <begin position="334"/>
        <end position="367"/>
    </location>
</feature>
<dbReference type="Ensembl" id="ENSPNAT00000075072.1">
    <property type="protein sequence ID" value="ENSPNAP00000060591.1"/>
    <property type="gene ID" value="ENSPNAG00000014718.2"/>
</dbReference>
<keyword evidence="15" id="KW-0812">Transmembrane</keyword>
<organism evidence="19 20">
    <name type="scientific">Pygocentrus nattereri</name>
    <name type="common">Red-bellied piranha</name>
    <dbReference type="NCBI Taxonomy" id="42514"/>
    <lineage>
        <taxon>Eukaryota</taxon>
        <taxon>Metazoa</taxon>
        <taxon>Chordata</taxon>
        <taxon>Craniata</taxon>
        <taxon>Vertebrata</taxon>
        <taxon>Euteleostomi</taxon>
        <taxon>Actinopterygii</taxon>
        <taxon>Neopterygii</taxon>
        <taxon>Teleostei</taxon>
        <taxon>Ostariophysi</taxon>
        <taxon>Characiformes</taxon>
        <taxon>Characoidei</taxon>
        <taxon>Pygocentrus</taxon>
    </lineage>
</organism>
<dbReference type="FunFam" id="2.30.42.10:FF:000005">
    <property type="entry name" value="Membrane associated guanylate kinase, WW and PDZ domain containing 1"/>
    <property type="match status" value="1"/>
</dbReference>
<dbReference type="GeneTree" id="ENSGT00940000155820"/>
<dbReference type="FunFam" id="2.30.42.10:FF:000015">
    <property type="entry name" value="Membrane associated guanylate kinase, WW and PDZ domain containing 1"/>
    <property type="match status" value="1"/>
</dbReference>
<accession>A0AAR2KER6</accession>
<dbReference type="InterPro" id="IPR027417">
    <property type="entry name" value="P-loop_NTPase"/>
</dbReference>
<evidence type="ECO:0000256" key="7">
    <source>
        <dbReference type="ARBA" id="ARBA00022840"/>
    </source>
</evidence>
<dbReference type="FunFam" id="2.20.70.10:FF:000002">
    <property type="entry name" value="Membrane-associated guanylate kinase, WW and PDZ domain-containing protein 3 isoform 1"/>
    <property type="match status" value="1"/>
</dbReference>
<dbReference type="CDD" id="cd06731">
    <property type="entry name" value="PDZ1_MAGI-1_3-like"/>
    <property type="match status" value="1"/>
</dbReference>
<dbReference type="GO" id="GO:0005737">
    <property type="term" value="C:cytoplasm"/>
    <property type="evidence" value="ECO:0007669"/>
    <property type="project" value="UniProtKB-ARBA"/>
</dbReference>
<dbReference type="AlphaFoldDB" id="A0AAR2KER6"/>
<dbReference type="FunFam" id="3.30.63.10:FF:000003">
    <property type="entry name" value="Membrane-associated guanylate kinase, WW and PDZ domain-containing protein 3 isoform 1"/>
    <property type="match status" value="1"/>
</dbReference>
<comment type="subcellular location">
    <subcellularLocation>
        <location evidence="2">Cell junction</location>
        <location evidence="2">Tight junction</location>
    </subcellularLocation>
    <subcellularLocation>
        <location evidence="1">Membrane</location>
        <topology evidence="1">Peripheral membrane protein</topology>
    </subcellularLocation>
</comment>
<feature type="compositionally biased region" description="Gly residues" evidence="14">
    <location>
        <begin position="877"/>
        <end position="891"/>
    </location>
</feature>
<dbReference type="SMART" id="SM00456">
    <property type="entry name" value="WW"/>
    <property type="match status" value="2"/>
</dbReference>
<dbReference type="PROSITE" id="PS50106">
    <property type="entry name" value="PDZ"/>
    <property type="match status" value="5"/>
</dbReference>
<dbReference type="Pfam" id="PF00595">
    <property type="entry name" value="PDZ"/>
    <property type="match status" value="5"/>
</dbReference>
<keyword evidence="6" id="KW-0547">Nucleotide-binding</keyword>
<evidence type="ECO:0000256" key="13">
    <source>
        <dbReference type="ARBA" id="ARBA00079517"/>
    </source>
</evidence>
<evidence type="ECO:0000256" key="11">
    <source>
        <dbReference type="ARBA" id="ARBA00070829"/>
    </source>
</evidence>
<dbReference type="FunFam" id="2.30.42.10:FF:000006">
    <property type="entry name" value="Membrane associated guanylate kinase, WW and PDZ domain containing 1"/>
    <property type="match status" value="1"/>
</dbReference>
<evidence type="ECO:0000256" key="10">
    <source>
        <dbReference type="ARBA" id="ARBA00058771"/>
    </source>
</evidence>
<dbReference type="GO" id="GO:0016020">
    <property type="term" value="C:membrane"/>
    <property type="evidence" value="ECO:0007669"/>
    <property type="project" value="UniProtKB-SubCell"/>
</dbReference>
<feature type="compositionally biased region" description="Low complexity" evidence="14">
    <location>
        <begin position="676"/>
        <end position="695"/>
    </location>
</feature>
<dbReference type="PROSITE" id="PS01159">
    <property type="entry name" value="WW_DOMAIN_1"/>
    <property type="match status" value="2"/>
</dbReference>
<dbReference type="InterPro" id="IPR008145">
    <property type="entry name" value="GK/Ca_channel_bsu"/>
</dbReference>
<dbReference type="GO" id="GO:0005634">
    <property type="term" value="C:nucleus"/>
    <property type="evidence" value="ECO:0007669"/>
    <property type="project" value="UniProtKB-ARBA"/>
</dbReference>
<feature type="region of interest" description="Disordered" evidence="14">
    <location>
        <begin position="833"/>
        <end position="894"/>
    </location>
</feature>
<evidence type="ECO:0000259" key="17">
    <source>
        <dbReference type="PROSITE" id="PS50052"/>
    </source>
</evidence>
<dbReference type="PANTHER" id="PTHR10316">
    <property type="entry name" value="MEMBRANE ASSOCIATED GUANYLATE KINASE-RELATED"/>
    <property type="match status" value="1"/>
</dbReference>
<feature type="domain" description="PDZ" evidence="18">
    <location>
        <begin position="400"/>
        <end position="469"/>
    </location>
</feature>
<evidence type="ECO:0000256" key="8">
    <source>
        <dbReference type="ARBA" id="ARBA00022949"/>
    </source>
</evidence>
<dbReference type="InterPro" id="IPR001202">
    <property type="entry name" value="WW_dom"/>
</dbReference>
<evidence type="ECO:0000313" key="20">
    <source>
        <dbReference type="Proteomes" id="UP001501920"/>
    </source>
</evidence>
<dbReference type="Gene3D" id="2.20.70.10">
    <property type="match status" value="2"/>
</dbReference>
<evidence type="ECO:0000256" key="2">
    <source>
        <dbReference type="ARBA" id="ARBA00004435"/>
    </source>
</evidence>
<dbReference type="InterPro" id="IPR036034">
    <property type="entry name" value="PDZ_sf"/>
</dbReference>
<keyword evidence="20" id="KW-1185">Reference proteome</keyword>
<dbReference type="SMART" id="SM00072">
    <property type="entry name" value="GuKc"/>
    <property type="match status" value="1"/>
</dbReference>
<dbReference type="CDD" id="cd06734">
    <property type="entry name" value="PDZ4_MAGI-1_3-like"/>
    <property type="match status" value="1"/>
</dbReference>
<dbReference type="CDD" id="cd06735">
    <property type="entry name" value="PDZ5_MAGI-1_3-like"/>
    <property type="match status" value="1"/>
</dbReference>
<dbReference type="FunFam" id="2.30.42.10:FF:000012">
    <property type="entry name" value="Membrane associated guanylate kinase, WW and PDZ domain containing 1"/>
    <property type="match status" value="1"/>
</dbReference>
<dbReference type="CDD" id="cd06733">
    <property type="entry name" value="PDZ3_MAGI-1_3-like"/>
    <property type="match status" value="1"/>
</dbReference>
<feature type="domain" description="WW" evidence="16">
    <location>
        <begin position="287"/>
        <end position="320"/>
    </location>
</feature>
<feature type="region of interest" description="Disordered" evidence="14">
    <location>
        <begin position="1"/>
        <end position="28"/>
    </location>
</feature>
<keyword evidence="7" id="KW-0067">ATP-binding</keyword>
<feature type="region of interest" description="Disordered" evidence="14">
    <location>
        <begin position="656"/>
        <end position="722"/>
    </location>
</feature>
<dbReference type="InterPro" id="IPR001478">
    <property type="entry name" value="PDZ"/>
</dbReference>
<dbReference type="Pfam" id="PF00397">
    <property type="entry name" value="WW"/>
    <property type="match status" value="2"/>
</dbReference>
<evidence type="ECO:0000256" key="14">
    <source>
        <dbReference type="SAM" id="MobiDB-lite"/>
    </source>
</evidence>
<dbReference type="SUPFAM" id="SSF50156">
    <property type="entry name" value="PDZ domain-like"/>
    <property type="match status" value="6"/>
</dbReference>
<feature type="domain" description="PDZ" evidence="18">
    <location>
        <begin position="578"/>
        <end position="656"/>
    </location>
</feature>